<dbReference type="InterPro" id="IPR016061">
    <property type="entry name" value="Pro-tRNA_ligase_II_C"/>
</dbReference>
<dbReference type="InterPro" id="IPR004499">
    <property type="entry name" value="Pro-tRNA-ligase_IIa_arc-type"/>
</dbReference>
<evidence type="ECO:0000256" key="7">
    <source>
        <dbReference type="ARBA" id="ARBA00047671"/>
    </source>
</evidence>
<dbReference type="Pfam" id="PF00587">
    <property type="entry name" value="tRNA-synt_2b"/>
    <property type="match status" value="1"/>
</dbReference>
<dbReference type="FunFam" id="3.30.930.10:FF:000023">
    <property type="entry name" value="Proline--tRNA ligase"/>
    <property type="match status" value="1"/>
</dbReference>
<evidence type="ECO:0000256" key="5">
    <source>
        <dbReference type="ARBA" id="ARBA00023146"/>
    </source>
</evidence>
<dbReference type="SUPFAM" id="SSF64586">
    <property type="entry name" value="C-terminal domain of ProRS"/>
    <property type="match status" value="1"/>
</dbReference>
<dbReference type="FunFam" id="3.40.50.800:FF:000016">
    <property type="entry name" value="Proline--tRNA ligase, chloroplastic/mitochondrial"/>
    <property type="match status" value="1"/>
</dbReference>
<keyword evidence="5" id="KW-0030">Aminoacyl-tRNA synthetase</keyword>
<keyword evidence="9" id="KW-0732">Signal</keyword>
<dbReference type="InterPro" id="IPR004154">
    <property type="entry name" value="Anticodon-bd"/>
</dbReference>
<dbReference type="CDD" id="cd00778">
    <property type="entry name" value="ProRS_core_arch_euk"/>
    <property type="match status" value="1"/>
</dbReference>
<name>A0AAP0HZF3_9MAGN</name>
<dbReference type="PANTHER" id="PTHR43382">
    <property type="entry name" value="PROLYL-TRNA SYNTHETASE"/>
    <property type="match status" value="1"/>
</dbReference>
<dbReference type="NCBIfam" id="TIGR00408">
    <property type="entry name" value="proS_fam_I"/>
    <property type="match status" value="1"/>
</dbReference>
<evidence type="ECO:0000256" key="3">
    <source>
        <dbReference type="ARBA" id="ARBA00022741"/>
    </source>
</evidence>
<comment type="catalytic activity">
    <reaction evidence="7">
        <text>tRNA(Pro) + L-proline + ATP = L-prolyl-tRNA(Pro) + AMP + diphosphate</text>
        <dbReference type="Rhea" id="RHEA:14305"/>
        <dbReference type="Rhea" id="RHEA-COMP:9700"/>
        <dbReference type="Rhea" id="RHEA-COMP:9702"/>
        <dbReference type="ChEBI" id="CHEBI:30616"/>
        <dbReference type="ChEBI" id="CHEBI:33019"/>
        <dbReference type="ChEBI" id="CHEBI:60039"/>
        <dbReference type="ChEBI" id="CHEBI:78442"/>
        <dbReference type="ChEBI" id="CHEBI:78532"/>
        <dbReference type="ChEBI" id="CHEBI:456215"/>
        <dbReference type="EC" id="6.1.1.15"/>
    </reaction>
</comment>
<evidence type="ECO:0000256" key="1">
    <source>
        <dbReference type="ARBA" id="ARBA00012831"/>
    </source>
</evidence>
<proteinExistence type="inferred from homology"/>
<evidence type="ECO:0000256" key="2">
    <source>
        <dbReference type="ARBA" id="ARBA00022598"/>
    </source>
</evidence>
<dbReference type="GO" id="GO:0004827">
    <property type="term" value="F:proline-tRNA ligase activity"/>
    <property type="evidence" value="ECO:0007669"/>
    <property type="project" value="UniProtKB-EC"/>
</dbReference>
<sequence>MVALRIPSLSLFTVTAAAAAAARPLAGSSPVPSHLLRRRFRRLIPKHLASISSEFSTHSAVEKAQSPPLEEEERESEERRRRRKEGFISSRSQDFNGWYLDVIANAELADYGPVRGTMVIRPYGYAIWEAIQDYLNVKFKETGHSNMYFPQFIPYSFIEKEASHVEGFSPELALVTVGGGKELEEKLVVRPTSETIVNHMFTQWIHSHRDLPLMVNQWANVTRWEMRTKPFVRTLEFLWQEGHTAHATPEEAEKEALQMINIYEKFAYDQAAIPVITGRKSKVETFAGASRTYTIEAMMGDGKALQAGTSHNLGQNFSLAFGTQFTDENGQRQHVWQTSWAISTRFVGGIIMTHGDDTGLMLPPRIAPIQVVIVPIWKKADEKSVVLNAALSVEKELKTSGIKVKLDDSEQRTPGWKFNFWEMKGVPVRIEIGPRDVSSGTLVISRRDVPGKQGKVFGVSMESSTLIAYVKDKLDEIQSSLLQKAITFRDSNIVDVSSYSELKEAISQGKWARGPWSASDAEELKVKQETGATIRCFPFEQPSGTKKCLMTGNLAEEVAIFAKSY</sequence>
<dbReference type="PANTHER" id="PTHR43382:SF3">
    <property type="entry name" value="PROLINE--TRNA LIGASE, CHLOROPLASTIC_MITOCHONDRIAL"/>
    <property type="match status" value="1"/>
</dbReference>
<dbReference type="GO" id="GO:0017101">
    <property type="term" value="C:aminoacyl-tRNA synthetase multienzyme complex"/>
    <property type="evidence" value="ECO:0007669"/>
    <property type="project" value="TreeGrafter"/>
</dbReference>
<dbReference type="InterPro" id="IPR033721">
    <property type="entry name" value="ProRS_core_arch_euk"/>
</dbReference>
<dbReference type="Pfam" id="PF09180">
    <property type="entry name" value="ProRS-C_1"/>
    <property type="match status" value="1"/>
</dbReference>
<evidence type="ECO:0000256" key="8">
    <source>
        <dbReference type="SAM" id="MobiDB-lite"/>
    </source>
</evidence>
<dbReference type="InterPro" id="IPR045864">
    <property type="entry name" value="aa-tRNA-synth_II/BPL/LPL"/>
</dbReference>
<keyword evidence="12" id="KW-1185">Reference proteome</keyword>
<evidence type="ECO:0000313" key="12">
    <source>
        <dbReference type="Proteomes" id="UP001417504"/>
    </source>
</evidence>
<dbReference type="GO" id="GO:0005524">
    <property type="term" value="F:ATP binding"/>
    <property type="evidence" value="ECO:0007669"/>
    <property type="project" value="UniProtKB-KW"/>
</dbReference>
<dbReference type="Gene3D" id="3.30.110.30">
    <property type="entry name" value="C-terminal domain of ProRS"/>
    <property type="match status" value="1"/>
</dbReference>
<dbReference type="InterPro" id="IPR006195">
    <property type="entry name" value="aa-tRNA-synth_II"/>
</dbReference>
<dbReference type="InterPro" id="IPR036621">
    <property type="entry name" value="Anticodon-bd_dom_sf"/>
</dbReference>
<dbReference type="EC" id="6.1.1.15" evidence="1"/>
<dbReference type="GO" id="GO:0009570">
    <property type="term" value="C:chloroplast stroma"/>
    <property type="evidence" value="ECO:0007669"/>
    <property type="project" value="TreeGrafter"/>
</dbReference>
<accession>A0AAP0HZF3</accession>
<keyword evidence="4" id="KW-0067">ATP-binding</keyword>
<dbReference type="Proteomes" id="UP001417504">
    <property type="component" value="Unassembled WGS sequence"/>
</dbReference>
<evidence type="ECO:0000256" key="4">
    <source>
        <dbReference type="ARBA" id="ARBA00022840"/>
    </source>
</evidence>
<evidence type="ECO:0000256" key="9">
    <source>
        <dbReference type="SAM" id="SignalP"/>
    </source>
</evidence>
<dbReference type="Gene3D" id="3.30.930.10">
    <property type="entry name" value="Bira Bifunctional Protein, Domain 2"/>
    <property type="match status" value="1"/>
</dbReference>
<dbReference type="InterPro" id="IPR017449">
    <property type="entry name" value="Pro-tRNA_synth_II"/>
</dbReference>
<dbReference type="PRINTS" id="PR01046">
    <property type="entry name" value="TRNASYNTHPRO"/>
</dbReference>
<dbReference type="InterPro" id="IPR002316">
    <property type="entry name" value="Pro-tRNA-ligase_IIa"/>
</dbReference>
<evidence type="ECO:0000256" key="6">
    <source>
        <dbReference type="ARBA" id="ARBA00029731"/>
    </source>
</evidence>
<dbReference type="GO" id="GO:0006433">
    <property type="term" value="P:prolyl-tRNA aminoacylation"/>
    <property type="evidence" value="ECO:0007669"/>
    <property type="project" value="InterPro"/>
</dbReference>
<dbReference type="PROSITE" id="PS50862">
    <property type="entry name" value="AA_TRNA_LIGASE_II"/>
    <property type="match status" value="1"/>
</dbReference>
<keyword evidence="3" id="KW-0547">Nucleotide-binding</keyword>
<dbReference type="GO" id="GO:0005739">
    <property type="term" value="C:mitochondrion"/>
    <property type="evidence" value="ECO:0007669"/>
    <property type="project" value="TreeGrafter"/>
</dbReference>
<dbReference type="EMBL" id="JBBNAE010000008">
    <property type="protein sequence ID" value="KAK9103692.1"/>
    <property type="molecule type" value="Genomic_DNA"/>
</dbReference>
<dbReference type="SUPFAM" id="SSF52954">
    <property type="entry name" value="Class II aaRS ABD-related"/>
    <property type="match status" value="1"/>
</dbReference>
<dbReference type="InterPro" id="IPR002314">
    <property type="entry name" value="aa-tRNA-synt_IIb"/>
</dbReference>
<feature type="region of interest" description="Disordered" evidence="8">
    <location>
        <begin position="55"/>
        <end position="86"/>
    </location>
</feature>
<evidence type="ECO:0000313" key="11">
    <source>
        <dbReference type="EMBL" id="KAK9103692.1"/>
    </source>
</evidence>
<feature type="signal peptide" evidence="9">
    <location>
        <begin position="1"/>
        <end position="22"/>
    </location>
</feature>
<dbReference type="Gene3D" id="3.40.50.800">
    <property type="entry name" value="Anticodon-binding domain"/>
    <property type="match status" value="1"/>
</dbReference>
<dbReference type="AlphaFoldDB" id="A0AAP0HZF3"/>
<dbReference type="FunFam" id="3.30.110.30:FF:000004">
    <property type="entry name" value="Proline--tRNA ligase, chloroplastic/mitochondrial"/>
    <property type="match status" value="1"/>
</dbReference>
<dbReference type="HAMAP" id="MF_01571">
    <property type="entry name" value="Pro_tRNA_synth_type3"/>
    <property type="match status" value="1"/>
</dbReference>
<comment type="caution">
    <text evidence="11">The sequence shown here is derived from an EMBL/GenBank/DDBJ whole genome shotgun (WGS) entry which is preliminary data.</text>
</comment>
<evidence type="ECO:0000259" key="10">
    <source>
        <dbReference type="PROSITE" id="PS50862"/>
    </source>
</evidence>
<dbReference type="Pfam" id="PF03129">
    <property type="entry name" value="HGTP_anticodon"/>
    <property type="match status" value="1"/>
</dbReference>
<dbReference type="SMART" id="SM00946">
    <property type="entry name" value="ProRS-C_1"/>
    <property type="match status" value="1"/>
</dbReference>
<dbReference type="SUPFAM" id="SSF55681">
    <property type="entry name" value="Class II aaRS and biotin synthetases"/>
    <property type="match status" value="1"/>
</dbReference>
<dbReference type="CDD" id="cd00862">
    <property type="entry name" value="ProRS_anticodon_zinc"/>
    <property type="match status" value="1"/>
</dbReference>
<keyword evidence="2" id="KW-0436">Ligase</keyword>
<gene>
    <name evidence="11" type="ORF">Sjap_020946</name>
</gene>
<protein>
    <recommendedName>
        <fullName evidence="1">proline--tRNA ligase</fullName>
        <ecNumber evidence="1">6.1.1.15</ecNumber>
    </recommendedName>
    <alternativeName>
        <fullName evidence="6">Prolyl-tRNA synthetase</fullName>
    </alternativeName>
</protein>
<organism evidence="11 12">
    <name type="scientific">Stephania japonica</name>
    <dbReference type="NCBI Taxonomy" id="461633"/>
    <lineage>
        <taxon>Eukaryota</taxon>
        <taxon>Viridiplantae</taxon>
        <taxon>Streptophyta</taxon>
        <taxon>Embryophyta</taxon>
        <taxon>Tracheophyta</taxon>
        <taxon>Spermatophyta</taxon>
        <taxon>Magnoliopsida</taxon>
        <taxon>Ranunculales</taxon>
        <taxon>Menispermaceae</taxon>
        <taxon>Menispermoideae</taxon>
        <taxon>Cissampelideae</taxon>
        <taxon>Stephania</taxon>
    </lineage>
</organism>
<feature type="chain" id="PRO_5042851468" description="proline--tRNA ligase" evidence="9">
    <location>
        <begin position="23"/>
        <end position="565"/>
    </location>
</feature>
<reference evidence="11 12" key="1">
    <citation type="submission" date="2024-01" db="EMBL/GenBank/DDBJ databases">
        <title>Genome assemblies of Stephania.</title>
        <authorList>
            <person name="Yang L."/>
        </authorList>
    </citation>
    <scope>NUCLEOTIDE SEQUENCE [LARGE SCALE GENOMIC DNA]</scope>
    <source>
        <strain evidence="11">QJT</strain>
        <tissue evidence="11">Leaf</tissue>
    </source>
</reference>
<feature type="domain" description="Aminoacyl-transfer RNA synthetases class-II family profile" evidence="10">
    <location>
        <begin position="115"/>
        <end position="363"/>
    </location>
</feature>